<name>A0A0N8GQG8_9CHLR</name>
<evidence type="ECO:0000259" key="9">
    <source>
        <dbReference type="PROSITE" id="PS50928"/>
    </source>
</evidence>
<feature type="transmembrane region" description="Helical" evidence="8">
    <location>
        <begin position="7"/>
        <end position="30"/>
    </location>
</feature>
<dbReference type="InterPro" id="IPR000515">
    <property type="entry name" value="MetI-like"/>
</dbReference>
<keyword evidence="7 8" id="KW-0472">Membrane</keyword>
<organism evidence="10 11">
    <name type="scientific">Herpetosiphon geysericola</name>
    <dbReference type="NCBI Taxonomy" id="70996"/>
    <lineage>
        <taxon>Bacteria</taxon>
        <taxon>Bacillati</taxon>
        <taxon>Chloroflexota</taxon>
        <taxon>Chloroflexia</taxon>
        <taxon>Herpetosiphonales</taxon>
        <taxon>Herpetosiphonaceae</taxon>
        <taxon>Herpetosiphon</taxon>
    </lineage>
</organism>
<keyword evidence="11" id="KW-1185">Reference proteome</keyword>
<feature type="transmembrane region" description="Helical" evidence="8">
    <location>
        <begin position="62"/>
        <end position="88"/>
    </location>
</feature>
<comment type="caution">
    <text evidence="10">The sequence shown here is derived from an EMBL/GenBank/DDBJ whole genome shotgun (WGS) entry which is preliminary data.</text>
</comment>
<dbReference type="Gene3D" id="1.10.3720.10">
    <property type="entry name" value="MetI-like"/>
    <property type="match status" value="1"/>
</dbReference>
<dbReference type="PANTHER" id="PTHR42929">
    <property type="entry name" value="INNER MEMBRANE ABC TRANSPORTER PERMEASE PROTEIN YDCU-RELATED-RELATED"/>
    <property type="match status" value="1"/>
</dbReference>
<dbReference type="AlphaFoldDB" id="A0A0N8GQG8"/>
<feature type="transmembrane region" description="Helical" evidence="8">
    <location>
        <begin position="202"/>
        <end position="227"/>
    </location>
</feature>
<dbReference type="GO" id="GO:0055085">
    <property type="term" value="P:transmembrane transport"/>
    <property type="evidence" value="ECO:0007669"/>
    <property type="project" value="InterPro"/>
</dbReference>
<evidence type="ECO:0000256" key="8">
    <source>
        <dbReference type="RuleBase" id="RU363032"/>
    </source>
</evidence>
<keyword evidence="4" id="KW-1003">Cell membrane</keyword>
<feature type="transmembrane region" description="Helical" evidence="8">
    <location>
        <begin position="154"/>
        <end position="178"/>
    </location>
</feature>
<evidence type="ECO:0000256" key="5">
    <source>
        <dbReference type="ARBA" id="ARBA00022692"/>
    </source>
</evidence>
<gene>
    <name evidence="10" type="ORF">SE18_18940</name>
</gene>
<keyword evidence="6 8" id="KW-1133">Transmembrane helix</keyword>
<dbReference type="PROSITE" id="PS50928">
    <property type="entry name" value="ABC_TM1"/>
    <property type="match status" value="1"/>
</dbReference>
<dbReference type="EMBL" id="LGKP01000027">
    <property type="protein sequence ID" value="KPL83658.1"/>
    <property type="molecule type" value="Genomic_DNA"/>
</dbReference>
<evidence type="ECO:0000256" key="6">
    <source>
        <dbReference type="ARBA" id="ARBA00022989"/>
    </source>
</evidence>
<evidence type="ECO:0000313" key="11">
    <source>
        <dbReference type="Proteomes" id="UP000050277"/>
    </source>
</evidence>
<dbReference type="RefSeq" id="WP_054536032.1">
    <property type="nucleotide sequence ID" value="NZ_LGKP01000027.1"/>
</dbReference>
<dbReference type="SUPFAM" id="SSF161098">
    <property type="entry name" value="MetI-like"/>
    <property type="match status" value="1"/>
</dbReference>
<evidence type="ECO:0000256" key="3">
    <source>
        <dbReference type="ARBA" id="ARBA00022448"/>
    </source>
</evidence>
<proteinExistence type="inferred from homology"/>
<protein>
    <recommendedName>
        <fullName evidence="9">ABC transmembrane type-1 domain-containing protein</fullName>
    </recommendedName>
</protein>
<dbReference type="CDD" id="cd06261">
    <property type="entry name" value="TM_PBP2"/>
    <property type="match status" value="1"/>
</dbReference>
<feature type="transmembrane region" description="Helical" evidence="8">
    <location>
        <begin position="109"/>
        <end position="134"/>
    </location>
</feature>
<dbReference type="GO" id="GO:0005886">
    <property type="term" value="C:plasma membrane"/>
    <property type="evidence" value="ECO:0007669"/>
    <property type="project" value="UniProtKB-SubCell"/>
</dbReference>
<dbReference type="InterPro" id="IPR035906">
    <property type="entry name" value="MetI-like_sf"/>
</dbReference>
<dbReference type="STRING" id="70996.SE18_18940"/>
<evidence type="ECO:0000256" key="7">
    <source>
        <dbReference type="ARBA" id="ARBA00023136"/>
    </source>
</evidence>
<feature type="domain" description="ABC transmembrane type-1" evidence="9">
    <location>
        <begin position="66"/>
        <end position="278"/>
    </location>
</feature>
<dbReference type="Proteomes" id="UP000050277">
    <property type="component" value="Unassembled WGS sequence"/>
</dbReference>
<evidence type="ECO:0000256" key="4">
    <source>
        <dbReference type="ARBA" id="ARBA00022475"/>
    </source>
</evidence>
<comment type="similarity">
    <text evidence="2">Belongs to the binding-protein-dependent transport system permease family. CysTW subfamily.</text>
</comment>
<dbReference type="PANTHER" id="PTHR42929:SF1">
    <property type="entry name" value="INNER MEMBRANE ABC TRANSPORTER PERMEASE PROTEIN YDCU-RELATED"/>
    <property type="match status" value="1"/>
</dbReference>
<evidence type="ECO:0000256" key="1">
    <source>
        <dbReference type="ARBA" id="ARBA00004651"/>
    </source>
</evidence>
<sequence>MAKWRRWLGLAPASIIIIGLFGGSLGYGIAQSLGWLPFLGQRQLSLAAYRNVLAGEQLGGQWWQALLFSLWVSLAATLGSALICLGLLSSIAERQQQYRGLSTISNLHLAIPHSVWAMALLLVLSQSGIFARIGFGLGWLDQPSDFPVLVRDRWGIGIIMAYITKEVPFLLLIGLATLRQQGREYLLVAQSLGANRWQRVRLVLWPLLAPSLIGGSLLVLSFIFGAYEVPALVGVRYPEMLATMALELFLNPDLHARAEGMAVSLLMSLIILVVIGLAWRWRRAEQQS</sequence>
<dbReference type="OrthoDB" id="9785836at2"/>
<keyword evidence="3 8" id="KW-0813">Transport</keyword>
<accession>A0A0N8GQG8</accession>
<evidence type="ECO:0000313" key="10">
    <source>
        <dbReference type="EMBL" id="KPL83658.1"/>
    </source>
</evidence>
<evidence type="ECO:0000256" key="2">
    <source>
        <dbReference type="ARBA" id="ARBA00007069"/>
    </source>
</evidence>
<keyword evidence="5 8" id="KW-0812">Transmembrane</keyword>
<dbReference type="Pfam" id="PF00528">
    <property type="entry name" value="BPD_transp_1"/>
    <property type="match status" value="1"/>
</dbReference>
<comment type="subcellular location">
    <subcellularLocation>
        <location evidence="1 8">Cell membrane</location>
        <topology evidence="1 8">Multi-pass membrane protein</topology>
    </subcellularLocation>
</comment>
<feature type="transmembrane region" description="Helical" evidence="8">
    <location>
        <begin position="260"/>
        <end position="279"/>
    </location>
</feature>
<reference evidence="10 11" key="1">
    <citation type="submission" date="2015-07" db="EMBL/GenBank/DDBJ databases">
        <title>Whole genome sequence of Herpetosiphon geysericola DSM 7119.</title>
        <authorList>
            <person name="Hemp J."/>
            <person name="Ward L.M."/>
            <person name="Pace L.A."/>
            <person name="Fischer W.W."/>
        </authorList>
    </citation>
    <scope>NUCLEOTIDE SEQUENCE [LARGE SCALE GENOMIC DNA]</scope>
    <source>
        <strain evidence="10 11">DSM 7119</strain>
    </source>
</reference>